<comment type="caution">
    <text evidence="1">The sequence shown here is derived from an EMBL/GenBank/DDBJ whole genome shotgun (WGS) entry which is preliminary data.</text>
</comment>
<reference evidence="2" key="1">
    <citation type="journal article" date="2022" name="Mol. Ecol. Resour.">
        <title>The genomes of chicory, endive, great burdock and yacon provide insights into Asteraceae palaeo-polyploidization history and plant inulin production.</title>
        <authorList>
            <person name="Fan W."/>
            <person name="Wang S."/>
            <person name="Wang H."/>
            <person name="Wang A."/>
            <person name="Jiang F."/>
            <person name="Liu H."/>
            <person name="Zhao H."/>
            <person name="Xu D."/>
            <person name="Zhang Y."/>
        </authorList>
    </citation>
    <scope>NUCLEOTIDE SEQUENCE [LARGE SCALE GENOMIC DNA]</scope>
    <source>
        <strain evidence="2">cv. Yunnan</strain>
    </source>
</reference>
<protein>
    <submittedName>
        <fullName evidence="1">Uncharacterized protein</fullName>
    </submittedName>
</protein>
<dbReference type="EMBL" id="CM042041">
    <property type="protein sequence ID" value="KAI3712294.1"/>
    <property type="molecule type" value="Genomic_DNA"/>
</dbReference>
<gene>
    <name evidence="1" type="ORF">L1987_70845</name>
</gene>
<dbReference type="Proteomes" id="UP001056120">
    <property type="component" value="Linkage Group LG24"/>
</dbReference>
<keyword evidence="2" id="KW-1185">Reference proteome</keyword>
<evidence type="ECO:0000313" key="2">
    <source>
        <dbReference type="Proteomes" id="UP001056120"/>
    </source>
</evidence>
<evidence type="ECO:0000313" key="1">
    <source>
        <dbReference type="EMBL" id="KAI3712294.1"/>
    </source>
</evidence>
<sequence>MLVAYNLSVDKQSEKRLRALFKVVVPWLSKRFNPFDPFQFNLLGCIESLLTPCSNLEVHKGNSAKLEGLNEIFRAGAIGLKLHEDWGTTLAAIDNCLAGATTLLALMTIRAFHSKILGRCRLGTAIEFRVRRGLLTDIPAILVFVACKIHRQWLTIYFKVG</sequence>
<proteinExistence type="predicted"/>
<name>A0ACB9AQG1_9ASTR</name>
<organism evidence="1 2">
    <name type="scientific">Smallanthus sonchifolius</name>
    <dbReference type="NCBI Taxonomy" id="185202"/>
    <lineage>
        <taxon>Eukaryota</taxon>
        <taxon>Viridiplantae</taxon>
        <taxon>Streptophyta</taxon>
        <taxon>Embryophyta</taxon>
        <taxon>Tracheophyta</taxon>
        <taxon>Spermatophyta</taxon>
        <taxon>Magnoliopsida</taxon>
        <taxon>eudicotyledons</taxon>
        <taxon>Gunneridae</taxon>
        <taxon>Pentapetalae</taxon>
        <taxon>asterids</taxon>
        <taxon>campanulids</taxon>
        <taxon>Asterales</taxon>
        <taxon>Asteraceae</taxon>
        <taxon>Asteroideae</taxon>
        <taxon>Heliantheae alliance</taxon>
        <taxon>Millerieae</taxon>
        <taxon>Smallanthus</taxon>
    </lineage>
</organism>
<accession>A0ACB9AQG1</accession>
<reference evidence="1 2" key="2">
    <citation type="journal article" date="2022" name="Mol. Ecol. Resour.">
        <title>The genomes of chicory, endive, great burdock and yacon provide insights into Asteraceae paleo-polyploidization history and plant inulin production.</title>
        <authorList>
            <person name="Fan W."/>
            <person name="Wang S."/>
            <person name="Wang H."/>
            <person name="Wang A."/>
            <person name="Jiang F."/>
            <person name="Liu H."/>
            <person name="Zhao H."/>
            <person name="Xu D."/>
            <person name="Zhang Y."/>
        </authorList>
    </citation>
    <scope>NUCLEOTIDE SEQUENCE [LARGE SCALE GENOMIC DNA]</scope>
    <source>
        <strain evidence="2">cv. Yunnan</strain>
        <tissue evidence="1">Leaves</tissue>
    </source>
</reference>